<dbReference type="EMBL" id="RFFG01000160">
    <property type="protein sequence ID" value="RMI34737.1"/>
    <property type="molecule type" value="Genomic_DNA"/>
</dbReference>
<dbReference type="PANTHER" id="PTHR34293">
    <property type="entry name" value="HTH-TYPE TRANSCRIPTIONAL REGULATOR TRMBL2"/>
    <property type="match status" value="1"/>
</dbReference>
<dbReference type="InterPro" id="IPR036388">
    <property type="entry name" value="WH-like_DNA-bd_sf"/>
</dbReference>
<dbReference type="Proteomes" id="UP000282674">
    <property type="component" value="Unassembled WGS sequence"/>
</dbReference>
<name>A0A3M2LB47_9ACTN</name>
<evidence type="ECO:0000259" key="1">
    <source>
        <dbReference type="PROSITE" id="PS50043"/>
    </source>
</evidence>
<dbReference type="SMART" id="SM00421">
    <property type="entry name" value="HTH_LUXR"/>
    <property type="match status" value="1"/>
</dbReference>
<dbReference type="PROSITE" id="PS50043">
    <property type="entry name" value="HTH_LUXR_2"/>
    <property type="match status" value="1"/>
</dbReference>
<dbReference type="GO" id="GO:0003677">
    <property type="term" value="F:DNA binding"/>
    <property type="evidence" value="ECO:0007669"/>
    <property type="project" value="InterPro"/>
</dbReference>
<proteinExistence type="predicted"/>
<accession>A0A3M2LB47</accession>
<feature type="domain" description="HTH luxR-type" evidence="1">
    <location>
        <begin position="154"/>
        <end position="219"/>
    </location>
</feature>
<keyword evidence="3" id="KW-1185">Reference proteome</keyword>
<sequence length="222" mass="24554">MPMSTDLDQNVVLRGERELVERAAPLFADAREEFVCAAAHPRTWALPGAREQIVAARRARPDVRVYKMYGSEVLADDTAVRLLTDLAGRGPRVRILDCPIPNETIVVDRRVAVIAGKTRGGEREFTVVRTPAVVSGILTLFWATWRNAVDLGDRTAEIPPLGDQSRTILALLADGMKDEAASRRLGISLRTYRRRVAELMELLDADSRFQAGLRARSLGLVP</sequence>
<comment type="caution">
    <text evidence="2">The sequence shown here is derived from an EMBL/GenBank/DDBJ whole genome shotgun (WGS) entry which is preliminary data.</text>
</comment>
<dbReference type="PANTHER" id="PTHR34293:SF1">
    <property type="entry name" value="HTH-TYPE TRANSCRIPTIONAL REGULATOR TRMBL2"/>
    <property type="match status" value="1"/>
</dbReference>
<dbReference type="AlphaFoldDB" id="A0A3M2LB47"/>
<dbReference type="InterPro" id="IPR051797">
    <property type="entry name" value="TrmB-like"/>
</dbReference>
<dbReference type="Gene3D" id="1.10.10.10">
    <property type="entry name" value="Winged helix-like DNA-binding domain superfamily/Winged helix DNA-binding domain"/>
    <property type="match status" value="1"/>
</dbReference>
<dbReference type="OrthoDB" id="4266042at2"/>
<gene>
    <name evidence="2" type="ORF">EBO15_40370</name>
</gene>
<organism evidence="2 3">
    <name type="scientific">Actinomadura harenae</name>
    <dbReference type="NCBI Taxonomy" id="2483351"/>
    <lineage>
        <taxon>Bacteria</taxon>
        <taxon>Bacillati</taxon>
        <taxon>Actinomycetota</taxon>
        <taxon>Actinomycetes</taxon>
        <taxon>Streptosporangiales</taxon>
        <taxon>Thermomonosporaceae</taxon>
        <taxon>Actinomadura</taxon>
    </lineage>
</organism>
<dbReference type="SUPFAM" id="SSF46894">
    <property type="entry name" value="C-terminal effector domain of the bipartite response regulators"/>
    <property type="match status" value="1"/>
</dbReference>
<evidence type="ECO:0000313" key="3">
    <source>
        <dbReference type="Proteomes" id="UP000282674"/>
    </source>
</evidence>
<evidence type="ECO:0000313" key="2">
    <source>
        <dbReference type="EMBL" id="RMI34737.1"/>
    </source>
</evidence>
<dbReference type="GO" id="GO:0006355">
    <property type="term" value="P:regulation of DNA-templated transcription"/>
    <property type="evidence" value="ECO:0007669"/>
    <property type="project" value="InterPro"/>
</dbReference>
<dbReference type="InterPro" id="IPR000792">
    <property type="entry name" value="Tscrpt_reg_LuxR_C"/>
</dbReference>
<dbReference type="InterPro" id="IPR016032">
    <property type="entry name" value="Sig_transdc_resp-reg_C-effctor"/>
</dbReference>
<reference evidence="2 3" key="1">
    <citation type="submission" date="2018-10" db="EMBL/GenBank/DDBJ databases">
        <title>Isolation from soil.</title>
        <authorList>
            <person name="Hu J."/>
        </authorList>
    </citation>
    <scope>NUCLEOTIDE SEQUENCE [LARGE SCALE GENOMIC DNA]</scope>
    <source>
        <strain evidence="2 3">NEAU-Ht49</strain>
    </source>
</reference>
<protein>
    <submittedName>
        <fullName evidence="2">Helix-turn-helix transcriptional regulator</fullName>
    </submittedName>
</protein>